<evidence type="ECO:0000313" key="7">
    <source>
        <dbReference type="Proteomes" id="UP000187651"/>
    </source>
</evidence>
<protein>
    <submittedName>
        <fullName evidence="6">TIGR00659 family protein</fullName>
    </submittedName>
</protein>
<feature type="transmembrane region" description="Helical" evidence="5">
    <location>
        <begin position="64"/>
        <end position="81"/>
    </location>
</feature>
<feature type="transmembrane region" description="Helical" evidence="5">
    <location>
        <begin position="205"/>
        <end position="226"/>
    </location>
</feature>
<evidence type="ECO:0000256" key="1">
    <source>
        <dbReference type="ARBA" id="ARBA00004141"/>
    </source>
</evidence>
<dbReference type="InterPro" id="IPR007300">
    <property type="entry name" value="CidB/LrgB"/>
</dbReference>
<keyword evidence="7" id="KW-1185">Reference proteome</keyword>
<evidence type="ECO:0000256" key="4">
    <source>
        <dbReference type="ARBA" id="ARBA00023136"/>
    </source>
</evidence>
<dbReference type="GO" id="GO:0016020">
    <property type="term" value="C:membrane"/>
    <property type="evidence" value="ECO:0007669"/>
    <property type="project" value="UniProtKB-SubCell"/>
</dbReference>
<evidence type="ECO:0000313" key="6">
    <source>
        <dbReference type="EMBL" id="SDM93922.1"/>
    </source>
</evidence>
<dbReference type="AlphaFoldDB" id="A0A1G9XAV4"/>
<evidence type="ECO:0000256" key="3">
    <source>
        <dbReference type="ARBA" id="ARBA00022989"/>
    </source>
</evidence>
<comment type="subcellular location">
    <subcellularLocation>
        <location evidence="1">Membrane</location>
        <topology evidence="1">Multi-pass membrane protein</topology>
    </subcellularLocation>
</comment>
<sequence>MEVLESSVFFGVTITLITYAIGVLIKKKLKIAIFNPLLISIALIIIFLAFTGIDYQSYSEGADFISYLLTPATVCLAVPMYEQMDSLKKNGLAIMAGILSGTITSMLCVLACTTIFKLNHETYVTLLPKSITTAIGIGVSEEMGGVITITIVAIIVTGIFGNMFAELICKLFKIHHPIAKGVAIGTSSHAMGTSKAMELGEVEGAISSLSLAVAGILTVILAPLFASIL</sequence>
<dbReference type="OrthoDB" id="9811701at2"/>
<evidence type="ECO:0000256" key="2">
    <source>
        <dbReference type="ARBA" id="ARBA00022692"/>
    </source>
</evidence>
<dbReference type="Pfam" id="PF04172">
    <property type="entry name" value="LrgB"/>
    <property type="match status" value="1"/>
</dbReference>
<name>A0A1G9XAV4_9FIRM</name>
<feature type="transmembrane region" description="Helical" evidence="5">
    <location>
        <begin position="6"/>
        <end position="25"/>
    </location>
</feature>
<feature type="transmembrane region" description="Helical" evidence="5">
    <location>
        <begin position="37"/>
        <end position="58"/>
    </location>
</feature>
<dbReference type="EMBL" id="FNHZ01000004">
    <property type="protein sequence ID" value="SDM93922.1"/>
    <property type="molecule type" value="Genomic_DNA"/>
</dbReference>
<evidence type="ECO:0000256" key="5">
    <source>
        <dbReference type="SAM" id="Phobius"/>
    </source>
</evidence>
<accession>A0A1G9XAV4</accession>
<feature type="transmembrane region" description="Helical" evidence="5">
    <location>
        <begin position="93"/>
        <end position="116"/>
    </location>
</feature>
<keyword evidence="2 5" id="KW-0812">Transmembrane</keyword>
<gene>
    <name evidence="6" type="ORF">SAMN05216544_1429</name>
</gene>
<reference evidence="7" key="1">
    <citation type="submission" date="2016-10" db="EMBL/GenBank/DDBJ databases">
        <authorList>
            <person name="Varghese N."/>
            <person name="Submissions S."/>
        </authorList>
    </citation>
    <scope>NUCLEOTIDE SEQUENCE [LARGE SCALE GENOMIC DNA]</scope>
    <source>
        <strain evidence="7">M83</strain>
    </source>
</reference>
<keyword evidence="4 5" id="KW-0472">Membrane</keyword>
<feature type="transmembrane region" description="Helical" evidence="5">
    <location>
        <begin position="146"/>
        <end position="165"/>
    </location>
</feature>
<keyword evidence="3 5" id="KW-1133">Transmembrane helix</keyword>
<dbReference type="Proteomes" id="UP000187651">
    <property type="component" value="Unassembled WGS sequence"/>
</dbReference>
<organism evidence="6 7">
    <name type="scientific">Lachnospira pectinoschiza</name>
    <dbReference type="NCBI Taxonomy" id="28052"/>
    <lineage>
        <taxon>Bacteria</taxon>
        <taxon>Bacillati</taxon>
        <taxon>Bacillota</taxon>
        <taxon>Clostridia</taxon>
        <taxon>Lachnospirales</taxon>
        <taxon>Lachnospiraceae</taxon>
        <taxon>Lachnospira</taxon>
    </lineage>
</organism>
<dbReference type="PANTHER" id="PTHR30249:SF0">
    <property type="entry name" value="PLASTIDAL GLYCOLATE_GLYCERATE TRANSLOCATOR 1, CHLOROPLASTIC"/>
    <property type="match status" value="1"/>
</dbReference>
<proteinExistence type="predicted"/>
<dbReference type="PANTHER" id="PTHR30249">
    <property type="entry name" value="PUTATIVE SEROTONIN TRANSPORTER"/>
    <property type="match status" value="1"/>
</dbReference>